<gene>
    <name evidence="3" type="ORF">FC15_GL001154</name>
</gene>
<keyword evidence="4" id="KW-1185">Reference proteome</keyword>
<dbReference type="Gene3D" id="2.60.120.10">
    <property type="entry name" value="Jelly Rolls"/>
    <property type="match status" value="1"/>
</dbReference>
<dbReference type="InterPro" id="IPR001387">
    <property type="entry name" value="Cro/C1-type_HTH"/>
</dbReference>
<evidence type="ECO:0000259" key="2">
    <source>
        <dbReference type="PROSITE" id="PS50943"/>
    </source>
</evidence>
<dbReference type="Gene3D" id="1.10.260.40">
    <property type="entry name" value="lambda repressor-like DNA-binding domains"/>
    <property type="match status" value="1"/>
</dbReference>
<dbReference type="EMBL" id="AZFX01000004">
    <property type="protein sequence ID" value="KRM13691.1"/>
    <property type="molecule type" value="Genomic_DNA"/>
</dbReference>
<dbReference type="InterPro" id="IPR013096">
    <property type="entry name" value="Cupin_2"/>
</dbReference>
<keyword evidence="1" id="KW-0238">DNA-binding</keyword>
<dbReference type="InterPro" id="IPR011051">
    <property type="entry name" value="RmlC_Cupin_sf"/>
</dbReference>
<evidence type="ECO:0000313" key="3">
    <source>
        <dbReference type="EMBL" id="KRM13691.1"/>
    </source>
</evidence>
<name>A0A0R1WDI8_9LACO</name>
<protein>
    <submittedName>
        <fullName evidence="3">Spermidine putrescine transport operon transcriptional regulator</fullName>
    </submittedName>
</protein>
<dbReference type="PROSITE" id="PS50943">
    <property type="entry name" value="HTH_CROC1"/>
    <property type="match status" value="1"/>
</dbReference>
<evidence type="ECO:0000313" key="4">
    <source>
        <dbReference type="Proteomes" id="UP000051315"/>
    </source>
</evidence>
<dbReference type="RefSeq" id="WP_057823234.1">
    <property type="nucleotide sequence ID" value="NZ_AZFX01000004.1"/>
</dbReference>
<dbReference type="InterPro" id="IPR010982">
    <property type="entry name" value="Lambda_DNA-bd_dom_sf"/>
</dbReference>
<proteinExistence type="predicted"/>
<comment type="caution">
    <text evidence="3">The sequence shown here is derived from an EMBL/GenBank/DDBJ whole genome shotgun (WGS) entry which is preliminary data.</text>
</comment>
<reference evidence="3 4" key="1">
    <citation type="journal article" date="2015" name="Genome Announc.">
        <title>Expanding the biotechnology potential of lactobacilli through comparative genomics of 213 strains and associated genera.</title>
        <authorList>
            <person name="Sun Z."/>
            <person name="Harris H.M."/>
            <person name="McCann A."/>
            <person name="Guo C."/>
            <person name="Argimon S."/>
            <person name="Zhang W."/>
            <person name="Yang X."/>
            <person name="Jeffery I.B."/>
            <person name="Cooney J.C."/>
            <person name="Kagawa T.F."/>
            <person name="Liu W."/>
            <person name="Song Y."/>
            <person name="Salvetti E."/>
            <person name="Wrobel A."/>
            <person name="Rasinkangas P."/>
            <person name="Parkhill J."/>
            <person name="Rea M.C."/>
            <person name="O'Sullivan O."/>
            <person name="Ritari J."/>
            <person name="Douillard F.P."/>
            <person name="Paul Ross R."/>
            <person name="Yang R."/>
            <person name="Briner A.E."/>
            <person name="Felis G.E."/>
            <person name="de Vos W.M."/>
            <person name="Barrangou R."/>
            <person name="Klaenhammer T.R."/>
            <person name="Caufield P.W."/>
            <person name="Cui Y."/>
            <person name="Zhang H."/>
            <person name="O'Toole P.W."/>
        </authorList>
    </citation>
    <scope>NUCLEOTIDE SEQUENCE [LARGE SCALE GENOMIC DNA]</scope>
    <source>
        <strain evidence="3 4">DSM 17758</strain>
    </source>
</reference>
<dbReference type="OrthoDB" id="9814553at2"/>
<dbReference type="SUPFAM" id="SSF47413">
    <property type="entry name" value="lambda repressor-like DNA-binding domains"/>
    <property type="match status" value="1"/>
</dbReference>
<feature type="domain" description="HTH cro/C1-type" evidence="2">
    <location>
        <begin position="7"/>
        <end position="61"/>
    </location>
</feature>
<accession>A0A0R1WDI8</accession>
<dbReference type="AlphaFoldDB" id="A0A0R1WDI8"/>
<dbReference type="PANTHER" id="PTHR46797:SF2">
    <property type="entry name" value="TRANSCRIPTIONAL REGULATOR"/>
    <property type="match status" value="1"/>
</dbReference>
<dbReference type="GO" id="GO:0005829">
    <property type="term" value="C:cytosol"/>
    <property type="evidence" value="ECO:0007669"/>
    <property type="project" value="TreeGrafter"/>
</dbReference>
<dbReference type="Pfam" id="PF01381">
    <property type="entry name" value="HTH_3"/>
    <property type="match status" value="1"/>
</dbReference>
<dbReference type="PANTHER" id="PTHR46797">
    <property type="entry name" value="HTH-TYPE TRANSCRIPTIONAL REGULATOR"/>
    <property type="match status" value="1"/>
</dbReference>
<dbReference type="InterPro" id="IPR014710">
    <property type="entry name" value="RmlC-like_jellyroll"/>
</dbReference>
<dbReference type="CDD" id="cd02209">
    <property type="entry name" value="cupin_XRE_C"/>
    <property type="match status" value="1"/>
</dbReference>
<dbReference type="Proteomes" id="UP000051315">
    <property type="component" value="Unassembled WGS sequence"/>
</dbReference>
<dbReference type="Pfam" id="PF07883">
    <property type="entry name" value="Cupin_2"/>
    <property type="match status" value="1"/>
</dbReference>
<dbReference type="InterPro" id="IPR050807">
    <property type="entry name" value="TransReg_Diox_bact_type"/>
</dbReference>
<dbReference type="SMART" id="SM00530">
    <property type="entry name" value="HTH_XRE"/>
    <property type="match status" value="1"/>
</dbReference>
<dbReference type="PATRIC" id="fig|1423735.3.peg.1198"/>
<dbReference type="GO" id="GO:0003677">
    <property type="term" value="F:DNA binding"/>
    <property type="evidence" value="ECO:0007669"/>
    <property type="project" value="UniProtKB-KW"/>
</dbReference>
<evidence type="ECO:0000256" key="1">
    <source>
        <dbReference type="ARBA" id="ARBA00023125"/>
    </source>
</evidence>
<dbReference type="STRING" id="1423735.FC15_GL001154"/>
<organism evidence="3 4">
    <name type="scientific">Lapidilactobacillus concavus DSM 17758</name>
    <dbReference type="NCBI Taxonomy" id="1423735"/>
    <lineage>
        <taxon>Bacteria</taxon>
        <taxon>Bacillati</taxon>
        <taxon>Bacillota</taxon>
        <taxon>Bacilli</taxon>
        <taxon>Lactobacillales</taxon>
        <taxon>Lactobacillaceae</taxon>
        <taxon>Lapidilactobacillus</taxon>
    </lineage>
</organism>
<sequence>MEFGQKLRSLRVLKNLTQEELGERTDLTKGYISQLENNQSSPTVETLSDILTVLGVTLAEFFSDRHPAQQVLFKIQDQVKYDDPDLGYHLSWLVTESNEHEMEPVLLTIDPGGSFKSFEPSPSESFIYVLKGMVTLSWGDQEETARMHESLYFPATQPHQLSNPFSKPVTLLLVATESYL</sequence>
<dbReference type="GO" id="GO:0003700">
    <property type="term" value="F:DNA-binding transcription factor activity"/>
    <property type="evidence" value="ECO:0007669"/>
    <property type="project" value="TreeGrafter"/>
</dbReference>
<dbReference type="CDD" id="cd00093">
    <property type="entry name" value="HTH_XRE"/>
    <property type="match status" value="1"/>
</dbReference>
<dbReference type="SUPFAM" id="SSF51182">
    <property type="entry name" value="RmlC-like cupins"/>
    <property type="match status" value="1"/>
</dbReference>